<gene>
    <name evidence="6" type="ORF">PAPYR_515</name>
</gene>
<feature type="compositionally biased region" description="Polar residues" evidence="5">
    <location>
        <begin position="453"/>
        <end position="466"/>
    </location>
</feature>
<evidence type="ECO:0000256" key="5">
    <source>
        <dbReference type="SAM" id="MobiDB-lite"/>
    </source>
</evidence>
<proteinExistence type="inferred from homology"/>
<evidence type="ECO:0000256" key="4">
    <source>
        <dbReference type="RuleBase" id="RU367013"/>
    </source>
</evidence>
<evidence type="ECO:0000256" key="2">
    <source>
        <dbReference type="ARBA" id="ARBA00022448"/>
    </source>
</evidence>
<evidence type="ECO:0000256" key="1">
    <source>
        <dbReference type="ARBA" id="ARBA00010050"/>
    </source>
</evidence>
<dbReference type="PRINTS" id="PR00448">
    <property type="entry name" value="NSFATTACHMNT"/>
</dbReference>
<dbReference type="Gene3D" id="1.25.40.10">
    <property type="entry name" value="Tetratricopeptide repeat domain"/>
    <property type="match status" value="1"/>
</dbReference>
<protein>
    <submittedName>
        <fullName evidence="6">Uncharacterized protein</fullName>
    </submittedName>
</protein>
<feature type="compositionally biased region" description="Basic and acidic residues" evidence="5">
    <location>
        <begin position="469"/>
        <end position="481"/>
    </location>
</feature>
<comment type="function">
    <text evidence="4">Required for vesicular transport between the endoplasmic reticulum and the Golgi apparatus.</text>
</comment>
<keyword evidence="2 4" id="KW-0813">Transport</keyword>
<comment type="caution">
    <text evidence="6">The sequence shown here is derived from an EMBL/GenBank/DDBJ whole genome shotgun (WGS) entry which is preliminary data.</text>
</comment>
<reference evidence="6" key="1">
    <citation type="journal article" date="2022" name="bioRxiv">
        <title>Genomics of Preaxostyla Flagellates Illuminates Evolutionary Transitions and the Path Towards Mitochondrial Loss.</title>
        <authorList>
            <person name="Novak L.V.F."/>
            <person name="Treitli S.C."/>
            <person name="Pyrih J."/>
            <person name="Halakuc P."/>
            <person name="Pipaliya S.V."/>
            <person name="Vacek V."/>
            <person name="Brzon O."/>
            <person name="Soukal P."/>
            <person name="Eme L."/>
            <person name="Dacks J.B."/>
            <person name="Karnkowska A."/>
            <person name="Elias M."/>
            <person name="Hampl V."/>
        </authorList>
    </citation>
    <scope>NUCLEOTIDE SEQUENCE</scope>
    <source>
        <strain evidence="6">RCP-MX</strain>
    </source>
</reference>
<name>A0ABQ8UVU6_9EUKA</name>
<accession>A0ABQ8UVU6</accession>
<keyword evidence="3 4" id="KW-0653">Protein transport</keyword>
<dbReference type="EMBL" id="JAPMOS010000002">
    <property type="protein sequence ID" value="KAJ4462543.1"/>
    <property type="molecule type" value="Genomic_DNA"/>
</dbReference>
<comment type="similarity">
    <text evidence="1 4">Belongs to the SNAP family.</text>
</comment>
<organism evidence="6 7">
    <name type="scientific">Paratrimastix pyriformis</name>
    <dbReference type="NCBI Taxonomy" id="342808"/>
    <lineage>
        <taxon>Eukaryota</taxon>
        <taxon>Metamonada</taxon>
        <taxon>Preaxostyla</taxon>
        <taxon>Paratrimastigidae</taxon>
        <taxon>Paratrimastix</taxon>
    </lineage>
</organism>
<feature type="region of interest" description="Disordered" evidence="5">
    <location>
        <begin position="407"/>
        <end position="487"/>
    </location>
</feature>
<dbReference type="PANTHER" id="PTHR13768">
    <property type="entry name" value="SOLUBLE NSF ATTACHMENT PROTEIN SNAP"/>
    <property type="match status" value="1"/>
</dbReference>
<dbReference type="SUPFAM" id="SSF48452">
    <property type="entry name" value="TPR-like"/>
    <property type="match status" value="1"/>
</dbReference>
<dbReference type="InterPro" id="IPR011990">
    <property type="entry name" value="TPR-like_helical_dom_sf"/>
</dbReference>
<evidence type="ECO:0000256" key="3">
    <source>
        <dbReference type="ARBA" id="ARBA00022927"/>
    </source>
</evidence>
<dbReference type="InterPro" id="IPR000744">
    <property type="entry name" value="NSF_attach"/>
</dbReference>
<comment type="subcellular location">
    <subcellularLocation>
        <location evidence="4">Membrane</location>
        <topology evidence="4">Peripheral membrane protein</topology>
    </subcellularLocation>
</comment>
<keyword evidence="7" id="KW-1185">Reference proteome</keyword>
<evidence type="ECO:0000313" key="6">
    <source>
        <dbReference type="EMBL" id="KAJ4462543.1"/>
    </source>
</evidence>
<keyword evidence="4" id="KW-0931">ER-Golgi transport</keyword>
<keyword evidence="4" id="KW-0472">Membrane</keyword>
<evidence type="ECO:0000313" key="7">
    <source>
        <dbReference type="Proteomes" id="UP001141327"/>
    </source>
</evidence>
<dbReference type="Pfam" id="PF14938">
    <property type="entry name" value="SNAP"/>
    <property type="match status" value="1"/>
</dbReference>
<dbReference type="Proteomes" id="UP001141327">
    <property type="component" value="Unassembled WGS sequence"/>
</dbReference>
<dbReference type="PANTHER" id="PTHR13768:SF8">
    <property type="entry name" value="ALPHA-SOLUBLE NSF ATTACHMENT PROTEIN"/>
    <property type="match status" value="1"/>
</dbReference>
<sequence>MCEIGEAEELERSANKKVSGLFKKWDEGGEMFQRAANHFKVEQLFSDAARCFEKAADAFSHSKNRQSEIPRMWYEASNAYRKDSLSDAERCLKRAIDFHLSEGNPKAAARFLRDAGRIAQEAGDPASALVHFERAGQLAQGEEQNALTLECREQHAVLVSSHLKDYAQAAQIFEELAQLAVTNALTEGLVRRHLLRAGCCLLCNKDPVAVHAAMERYTSIYDKYSRTREYDLVNSCLEAIERADPTILATAVLLYDRVTPNRDPWLTEMLLQFQPPTLYRLAGKNCLSFFFDEMAHVFIENRTTQSLVHPDFRCLRGKFVSTTREQVPPASTVKVAIIQDEGQGIEANFRFEVGHETGEIVTFSIGSSAYTVVPPPKYVIDLPPDAAHPSHQSRMTFVLRSLRSATTMGEDDVEQPREKAPPPVPAQSPDMPVLGPDEKKGCMRGLPDITGGARQTSEMGGTTGLSNEDDVKALEEREKFAQHPGIA</sequence>
<dbReference type="CDD" id="cd15832">
    <property type="entry name" value="SNAP"/>
    <property type="match status" value="1"/>
</dbReference>